<accession>A0A919AJP2</accession>
<dbReference type="InterPro" id="IPR025641">
    <property type="entry name" value="DUF4340"/>
</dbReference>
<name>A0A919AJP2_9PROT</name>
<reference evidence="2" key="2">
    <citation type="submission" date="2020-09" db="EMBL/GenBank/DDBJ databases">
        <authorList>
            <person name="Sun Q."/>
            <person name="Kim S."/>
        </authorList>
    </citation>
    <scope>NUCLEOTIDE SEQUENCE</scope>
    <source>
        <strain evidence="2">KCTC 42590</strain>
    </source>
</reference>
<reference evidence="2" key="1">
    <citation type="journal article" date="2014" name="Int. J. Syst. Evol. Microbiol.">
        <title>Complete genome sequence of Corynebacterium casei LMG S-19264T (=DSM 44701T), isolated from a smear-ripened cheese.</title>
        <authorList>
            <consortium name="US DOE Joint Genome Institute (JGI-PGF)"/>
            <person name="Walter F."/>
            <person name="Albersmeier A."/>
            <person name="Kalinowski J."/>
            <person name="Ruckert C."/>
        </authorList>
    </citation>
    <scope>NUCLEOTIDE SEQUENCE</scope>
    <source>
        <strain evidence="2">KCTC 42590</strain>
    </source>
</reference>
<proteinExistence type="predicted"/>
<dbReference type="RefSeq" id="WP_191249559.1">
    <property type="nucleotide sequence ID" value="NZ_BNCI01000001.1"/>
</dbReference>
<gene>
    <name evidence="2" type="ORF">GCM10017044_00500</name>
</gene>
<evidence type="ECO:0000259" key="1">
    <source>
        <dbReference type="Pfam" id="PF14238"/>
    </source>
</evidence>
<protein>
    <recommendedName>
        <fullName evidence="1">DUF4340 domain-containing protein</fullName>
    </recommendedName>
</protein>
<comment type="caution">
    <text evidence="2">The sequence shown here is derived from an EMBL/GenBank/DDBJ whole genome shotgun (WGS) entry which is preliminary data.</text>
</comment>
<dbReference type="Pfam" id="PF14238">
    <property type="entry name" value="DUF4340"/>
    <property type="match status" value="1"/>
</dbReference>
<organism evidence="2 3">
    <name type="scientific">Kordiimonas sediminis</name>
    <dbReference type="NCBI Taxonomy" id="1735581"/>
    <lineage>
        <taxon>Bacteria</taxon>
        <taxon>Pseudomonadati</taxon>
        <taxon>Pseudomonadota</taxon>
        <taxon>Alphaproteobacteria</taxon>
        <taxon>Kordiimonadales</taxon>
        <taxon>Kordiimonadaceae</taxon>
        <taxon>Kordiimonas</taxon>
    </lineage>
</organism>
<feature type="domain" description="DUF4340" evidence="1">
    <location>
        <begin position="73"/>
        <end position="242"/>
    </location>
</feature>
<evidence type="ECO:0000313" key="3">
    <source>
        <dbReference type="Proteomes" id="UP000630923"/>
    </source>
</evidence>
<dbReference type="AlphaFoldDB" id="A0A919AJP2"/>
<evidence type="ECO:0000313" key="2">
    <source>
        <dbReference type="EMBL" id="GHF10722.1"/>
    </source>
</evidence>
<dbReference type="EMBL" id="BNCI01000001">
    <property type="protein sequence ID" value="GHF10722.1"/>
    <property type="molecule type" value="Genomic_DNA"/>
</dbReference>
<dbReference type="Proteomes" id="UP000630923">
    <property type="component" value="Unassembled WGS sequence"/>
</dbReference>
<sequence length="362" mass="39465">MSEKLTNILGYTTLIALLAAIWVLFGEDPTLEQGGRGEKLFPELEATIDTVSVIRIGQGGDDKVTLLSGDTGWTVQERNGYAADPAKVRDILRGLFQSTRREPKTDNQDRMDRIGLDESALDVRLLAAAETPLATVKIGTRKEGATGRSLTYVLKKEDSRSWLVSDIPELSENPAWWIVPDVYAIDPDRVASLDFGRYTLVRADTPGDMILSEIAQGETAKTGYQVSEPLRVLTSLQVEDVQKLSNPIVDPVTSIALTTFDGLDIDFAIYQLEESFWLQVRPSYDPAKLEQDASVSDAVSDAAVDAETVAQEFPGAPQDGAAEAAELTADTAGWLYKLSPADAVVLLRDRSEYVEAAAPEQN</sequence>
<keyword evidence="3" id="KW-1185">Reference proteome</keyword>